<name>A0A6S6Z8M2_9BURK</name>
<dbReference type="InterPro" id="IPR005546">
    <property type="entry name" value="Autotransporte_beta"/>
</dbReference>
<feature type="region of interest" description="Disordered" evidence="1">
    <location>
        <begin position="150"/>
        <end position="185"/>
    </location>
</feature>
<protein>
    <recommendedName>
        <fullName evidence="2">Autotransporter domain-containing protein</fullName>
    </recommendedName>
</protein>
<organism evidence="3 4">
    <name type="scientific">Achromobacter deleyi</name>
    <dbReference type="NCBI Taxonomy" id="1353891"/>
    <lineage>
        <taxon>Bacteria</taxon>
        <taxon>Pseudomonadati</taxon>
        <taxon>Pseudomonadota</taxon>
        <taxon>Betaproteobacteria</taxon>
        <taxon>Burkholderiales</taxon>
        <taxon>Alcaligenaceae</taxon>
        <taxon>Achromobacter</taxon>
    </lineage>
</organism>
<dbReference type="GO" id="GO:0019867">
    <property type="term" value="C:outer membrane"/>
    <property type="evidence" value="ECO:0007669"/>
    <property type="project" value="InterPro"/>
</dbReference>
<dbReference type="EMBL" id="CADIJO010000002">
    <property type="protein sequence ID" value="CAB3663241.1"/>
    <property type="molecule type" value="Genomic_DNA"/>
</dbReference>
<feature type="domain" description="Autotransporter" evidence="2">
    <location>
        <begin position="674"/>
        <end position="955"/>
    </location>
</feature>
<dbReference type="NCBIfam" id="TIGR01414">
    <property type="entry name" value="autotrans_barl"/>
    <property type="match status" value="1"/>
</dbReference>
<dbReference type="SUPFAM" id="SSF103515">
    <property type="entry name" value="Autotransporter"/>
    <property type="match status" value="1"/>
</dbReference>
<feature type="compositionally biased region" description="Pro residues" evidence="1">
    <location>
        <begin position="541"/>
        <end position="551"/>
    </location>
</feature>
<dbReference type="Gene3D" id="2.40.128.130">
    <property type="entry name" value="Autotransporter beta-domain"/>
    <property type="match status" value="1"/>
</dbReference>
<dbReference type="SMART" id="SM00869">
    <property type="entry name" value="Autotransporter"/>
    <property type="match status" value="1"/>
</dbReference>
<evidence type="ECO:0000313" key="4">
    <source>
        <dbReference type="Proteomes" id="UP000494111"/>
    </source>
</evidence>
<dbReference type="Pfam" id="PF03797">
    <property type="entry name" value="Autotransporter"/>
    <property type="match status" value="1"/>
</dbReference>
<feature type="compositionally biased region" description="Gly residues" evidence="1">
    <location>
        <begin position="150"/>
        <end position="172"/>
    </location>
</feature>
<dbReference type="AlphaFoldDB" id="A0A6S6Z8M2"/>
<reference evidence="3 4" key="1">
    <citation type="submission" date="2020-04" db="EMBL/GenBank/DDBJ databases">
        <authorList>
            <person name="De Canck E."/>
        </authorList>
    </citation>
    <scope>NUCLEOTIDE SEQUENCE [LARGE SCALE GENOMIC DNA]</scope>
    <source>
        <strain evidence="3 4">LMG 3458</strain>
    </source>
</reference>
<accession>A0A6S6Z8M2</accession>
<evidence type="ECO:0000259" key="2">
    <source>
        <dbReference type="PROSITE" id="PS51208"/>
    </source>
</evidence>
<feature type="region of interest" description="Disordered" evidence="1">
    <location>
        <begin position="538"/>
        <end position="557"/>
    </location>
</feature>
<feature type="region of interest" description="Disordered" evidence="1">
    <location>
        <begin position="66"/>
        <end position="88"/>
    </location>
</feature>
<dbReference type="Proteomes" id="UP000494111">
    <property type="component" value="Unassembled WGS sequence"/>
</dbReference>
<dbReference type="PROSITE" id="PS51208">
    <property type="entry name" value="AUTOTRANSPORTER"/>
    <property type="match status" value="1"/>
</dbReference>
<feature type="region of interest" description="Disordered" evidence="1">
    <location>
        <begin position="838"/>
        <end position="857"/>
    </location>
</feature>
<evidence type="ECO:0000313" key="3">
    <source>
        <dbReference type="EMBL" id="CAB3663241.1"/>
    </source>
</evidence>
<dbReference type="InterPro" id="IPR006315">
    <property type="entry name" value="OM_autotransptr_brl_dom"/>
</dbReference>
<dbReference type="InterPro" id="IPR036709">
    <property type="entry name" value="Autotransporte_beta_dom_sf"/>
</dbReference>
<sequence>MPCPSRTRRSASSVRYAAHATSTAQNASFAPGRQALAPLALGWALAVCVLAAVPADVQAAAGYGGGGQAGTGSGSGAGGGQGGGLTGGDGGHGGGNILGLPVNQGYQAGAGGGAPGLAAVAGGLPGTSGNDGLPGKGGLGGAAGAPSAGGQLGGGGGGGGLTIGSGGGGGSDGSNNTLATGGNGGDSSPPTYLLAISSGAINGARGVDALRLGGGGGGGAAVVGLPGISLTTNGSAIIQGGQGSGSFYEFMLGQTYSAAGGGGGGAGVVAASGTLQLLGGSIYGGGGGESRIAGGAGGDAIVLTSGTITIGPSTFVAGGLGGSVQSANTTGVLAGNGGTGISIGSGTVTNEGLIAGGGGGAAGPLDRPGLDGAALRAGSNTTVINKGTMSSGTDAVIFEGNNNSLTLWRGATTTGNIRFTGTGNTLAIGSNAGTGTALARVTGSVDFGTGGTFVVRMENGQADLLATTGSANVSGATVKVVGGSGSYGTGTLYPILQANGTLNGTRFASVTTNLAYLDTTLDYSANDQTVNLKFATKQVPPVTPDPDPGTPPATGGNPVPPVIEPPATRPIRFADLVFSRNGIATANAVNSLPVSHEVYRHALTLPEGAPPSYFAALSGETHASAASALQGLGSLVRNVPLAQLRANLGAGLRPGAPTAAAGMSDAAPAAATLPTSRTQPAWVQVVGNWQRLGATADTSAVRLHTGGVFAGGDGALGGGWRLGGALGYTDSNLRTDGVDAKTDISSYSAIVYGGKAFAAGPGTLNLLLGAAYTWHDISTQRRIAAGGLDQTLRADYGASTTQVFTELGWAFKASDALTVEPYAGAAWAGQRSRAFRESGGSAALSGESQTTHTTTTTLGLRARHDLALGTTQGALTGGLGWRHAFGDVKPVSRMAFDAGDAFTVAGAPIARNAALVEVGLDAAVGRNATVGLAYAGQFGSGNQDHGATLSWRWAF</sequence>
<evidence type="ECO:0000256" key="1">
    <source>
        <dbReference type="SAM" id="MobiDB-lite"/>
    </source>
</evidence>
<proteinExistence type="predicted"/>
<feature type="compositionally biased region" description="Polar residues" evidence="1">
    <location>
        <begin position="175"/>
        <end position="185"/>
    </location>
</feature>
<gene>
    <name evidence="3" type="ORF">LMG3458_00702</name>
</gene>